<accession>J9GIK8</accession>
<evidence type="ECO:0000256" key="1">
    <source>
        <dbReference type="SAM" id="Phobius"/>
    </source>
</evidence>
<name>J9GIK8_9ZZZZ</name>
<sequence length="67" mass="7693">MNFEKRQNFIRCHAPYFGFAPPKKRYADIKKAGKVDYSLPAFIVFFDILFVVLTVLFGRFGCSVVAP</sequence>
<dbReference type="EMBL" id="AMCI01002811">
    <property type="protein sequence ID" value="EJX01798.1"/>
    <property type="molecule type" value="Genomic_DNA"/>
</dbReference>
<protein>
    <submittedName>
        <fullName evidence="2">Uncharacterized protein</fullName>
    </submittedName>
</protein>
<keyword evidence="1" id="KW-1133">Transmembrane helix</keyword>
<reference evidence="2" key="1">
    <citation type="journal article" date="2012" name="PLoS ONE">
        <title>Gene sets for utilization of primary and secondary nutrition supplies in the distal gut of endangered iberian lynx.</title>
        <authorList>
            <person name="Alcaide M."/>
            <person name="Messina E."/>
            <person name="Richter M."/>
            <person name="Bargiela R."/>
            <person name="Peplies J."/>
            <person name="Huws S.A."/>
            <person name="Newbold C.J."/>
            <person name="Golyshin P.N."/>
            <person name="Simon M.A."/>
            <person name="Lopez G."/>
            <person name="Yakimov M.M."/>
            <person name="Ferrer M."/>
        </authorList>
    </citation>
    <scope>NUCLEOTIDE SEQUENCE</scope>
</reference>
<proteinExistence type="predicted"/>
<keyword evidence="1" id="KW-0472">Membrane</keyword>
<organism evidence="2">
    <name type="scientific">gut metagenome</name>
    <dbReference type="NCBI Taxonomy" id="749906"/>
    <lineage>
        <taxon>unclassified sequences</taxon>
        <taxon>metagenomes</taxon>
        <taxon>organismal metagenomes</taxon>
    </lineage>
</organism>
<evidence type="ECO:0000313" key="2">
    <source>
        <dbReference type="EMBL" id="EJX01798.1"/>
    </source>
</evidence>
<feature type="transmembrane region" description="Helical" evidence="1">
    <location>
        <begin position="39"/>
        <end position="60"/>
    </location>
</feature>
<keyword evidence="1" id="KW-0812">Transmembrane</keyword>
<gene>
    <name evidence="2" type="ORF">EVA_10099</name>
</gene>
<comment type="caution">
    <text evidence="2">The sequence shown here is derived from an EMBL/GenBank/DDBJ whole genome shotgun (WGS) entry which is preliminary data.</text>
</comment>
<dbReference type="AlphaFoldDB" id="J9GIK8"/>